<evidence type="ECO:0000313" key="9">
    <source>
        <dbReference type="Proteomes" id="UP000603352"/>
    </source>
</evidence>
<keyword evidence="2 5" id="KW-0808">Transferase</keyword>
<feature type="domain" description="SAM-dependent MTase RsmB/NOP-type" evidence="7">
    <location>
        <begin position="215"/>
        <end position="511"/>
    </location>
</feature>
<dbReference type="PANTHER" id="PTHR22807">
    <property type="entry name" value="NOP2 YEAST -RELATED NOL1/NOP2/FMU SUN DOMAIN-CONTAINING"/>
    <property type="match status" value="1"/>
</dbReference>
<dbReference type="PRINTS" id="PR02008">
    <property type="entry name" value="RCMTFAMILY"/>
</dbReference>
<dbReference type="InterPro" id="IPR035926">
    <property type="entry name" value="NusB-like_sf"/>
</dbReference>
<evidence type="ECO:0000256" key="1">
    <source>
        <dbReference type="ARBA" id="ARBA00022603"/>
    </source>
</evidence>
<evidence type="ECO:0000256" key="2">
    <source>
        <dbReference type="ARBA" id="ARBA00022679"/>
    </source>
</evidence>
<dbReference type="PROSITE" id="PS51686">
    <property type="entry name" value="SAM_MT_RSMB_NOP"/>
    <property type="match status" value="1"/>
</dbReference>
<dbReference type="InterPro" id="IPR001678">
    <property type="entry name" value="MeTrfase_RsmB-F_NOP2_dom"/>
</dbReference>
<feature type="region of interest" description="Disordered" evidence="6">
    <location>
        <begin position="1"/>
        <end position="84"/>
    </location>
</feature>
<evidence type="ECO:0000256" key="6">
    <source>
        <dbReference type="SAM" id="MobiDB-lite"/>
    </source>
</evidence>
<accession>A0ABQ1IGJ8</accession>
<dbReference type="SUPFAM" id="SSF48013">
    <property type="entry name" value="NusB-like"/>
    <property type="match status" value="1"/>
</dbReference>
<dbReference type="Gene3D" id="1.10.940.10">
    <property type="entry name" value="NusB-like"/>
    <property type="match status" value="1"/>
</dbReference>
<dbReference type="InterPro" id="IPR023267">
    <property type="entry name" value="RCMT"/>
</dbReference>
<comment type="caution">
    <text evidence="8">The sequence shown here is derived from an EMBL/GenBank/DDBJ whole genome shotgun (WGS) entry which is preliminary data.</text>
</comment>
<keyword evidence="9" id="KW-1185">Reference proteome</keyword>
<dbReference type="PANTHER" id="PTHR22807:SF61">
    <property type="entry name" value="NOL1_NOP2_SUN FAMILY PROTEIN _ ANTITERMINATION NUSB DOMAIN-CONTAINING PROTEIN"/>
    <property type="match status" value="1"/>
</dbReference>
<protein>
    <submittedName>
        <fullName evidence="8">MFS transporter</fullName>
    </submittedName>
</protein>
<dbReference type="InterPro" id="IPR006027">
    <property type="entry name" value="NusB_RsmB_TIM44"/>
</dbReference>
<dbReference type="Pfam" id="PF01189">
    <property type="entry name" value="Methyltr_RsmB-F"/>
    <property type="match status" value="1"/>
</dbReference>
<dbReference type="InterPro" id="IPR049560">
    <property type="entry name" value="MeTrfase_RsmB-F_NOP2_cat"/>
</dbReference>
<sequence>MELTGPQDRSGQRPPVAPRQGADARRSTGHRPEGRRQDPAPQGTDRTYQGERDGRIQGGKSRNDRYRAQRDRAAEGARSFREPTPSRAVAAELLMDVLDDGRPLDDAIATHAGFHKLDPRARGHARMLVATVLRRKGEFDRLLATVMDRPAPEKAMHVLRLGIADLRVLNTPDHAAVDNAVCLAQAGGLGGLAGLVNAVLRRIAAEGDALAERHGISAVRDNLPRWLRASWEASYGVEATDAIAEVLLREPPIDICVAKPRDVATWAERLGGRAVGARTVRIERAEGGVDRLEGFADGAWWVQDLAATLPAMLLGDVRGKLVYDLCAAPGGKTAQLAAAGAVVTAVDRNPRRMMRLDENMARLGLTVTSVTADLLTWKPETLADAVLLDAPCSGTGTLRRRPDLAWSKRPDQVAELTALQEDLLTAAMAMVKPGGLVVYATCSLEAAEGEALVARALQRGLNAERVPLVADELPARMGMAVNALGELRTTPAMLADAGGMDGFFAVRLRRRADS</sequence>
<feature type="binding site" evidence="5">
    <location>
        <position position="347"/>
    </location>
    <ligand>
        <name>S-adenosyl-L-methionine</name>
        <dbReference type="ChEBI" id="CHEBI:59789"/>
    </ligand>
</feature>
<dbReference type="InterPro" id="IPR029063">
    <property type="entry name" value="SAM-dependent_MTases_sf"/>
</dbReference>
<comment type="similarity">
    <text evidence="5">Belongs to the class I-like SAM-binding methyltransferase superfamily. RsmB/NOP family.</text>
</comment>
<dbReference type="Gene3D" id="3.40.50.150">
    <property type="entry name" value="Vaccinia Virus protein VP39"/>
    <property type="match status" value="1"/>
</dbReference>
<dbReference type="Pfam" id="PF01029">
    <property type="entry name" value="NusB"/>
    <property type="match status" value="1"/>
</dbReference>
<feature type="compositionally biased region" description="Basic and acidic residues" evidence="6">
    <location>
        <begin position="48"/>
        <end position="81"/>
    </location>
</feature>
<evidence type="ECO:0000256" key="5">
    <source>
        <dbReference type="PROSITE-ProRule" id="PRU01023"/>
    </source>
</evidence>
<reference evidence="9" key="1">
    <citation type="journal article" date="2019" name="Int. J. Syst. Evol. Microbiol.">
        <title>The Global Catalogue of Microorganisms (GCM) 10K type strain sequencing project: providing services to taxonomists for standard genome sequencing and annotation.</title>
        <authorList>
            <consortium name="The Broad Institute Genomics Platform"/>
            <consortium name="The Broad Institute Genome Sequencing Center for Infectious Disease"/>
            <person name="Wu L."/>
            <person name="Ma J."/>
        </authorList>
    </citation>
    <scope>NUCLEOTIDE SEQUENCE [LARGE SCALE GENOMIC DNA]</scope>
    <source>
        <strain evidence="9">CGMCC 1.10188</strain>
    </source>
</reference>
<evidence type="ECO:0000259" key="7">
    <source>
        <dbReference type="PROSITE" id="PS51686"/>
    </source>
</evidence>
<keyword evidence="3 5" id="KW-0949">S-adenosyl-L-methionine</keyword>
<evidence type="ECO:0000313" key="8">
    <source>
        <dbReference type="EMBL" id="GGB39592.1"/>
    </source>
</evidence>
<feature type="active site" description="Nucleophile" evidence="5">
    <location>
        <position position="442"/>
    </location>
</feature>
<keyword evidence="1 5" id="KW-0489">Methyltransferase</keyword>
<feature type="binding site" evidence="5">
    <location>
        <position position="389"/>
    </location>
    <ligand>
        <name>S-adenosyl-L-methionine</name>
        <dbReference type="ChEBI" id="CHEBI:59789"/>
    </ligand>
</feature>
<organism evidence="8 9">
    <name type="scientific">Tistrella bauzanensis</name>
    <dbReference type="NCBI Taxonomy" id="657419"/>
    <lineage>
        <taxon>Bacteria</taxon>
        <taxon>Pseudomonadati</taxon>
        <taxon>Pseudomonadota</taxon>
        <taxon>Alphaproteobacteria</taxon>
        <taxon>Geminicoccales</taxon>
        <taxon>Geminicoccaceae</taxon>
        <taxon>Tistrella</taxon>
    </lineage>
</organism>
<feature type="binding site" evidence="5">
    <location>
        <position position="373"/>
    </location>
    <ligand>
        <name>S-adenosyl-L-methionine</name>
        <dbReference type="ChEBI" id="CHEBI:59789"/>
    </ligand>
</feature>
<keyword evidence="4 5" id="KW-0694">RNA-binding</keyword>
<feature type="compositionally biased region" description="Basic and acidic residues" evidence="6">
    <location>
        <begin position="22"/>
        <end position="38"/>
    </location>
</feature>
<feature type="binding site" evidence="5">
    <location>
        <begin position="326"/>
        <end position="332"/>
    </location>
    <ligand>
        <name>S-adenosyl-L-methionine</name>
        <dbReference type="ChEBI" id="CHEBI:59789"/>
    </ligand>
</feature>
<dbReference type="Proteomes" id="UP000603352">
    <property type="component" value="Unassembled WGS sequence"/>
</dbReference>
<evidence type="ECO:0000256" key="4">
    <source>
        <dbReference type="ARBA" id="ARBA00022884"/>
    </source>
</evidence>
<dbReference type="EMBL" id="BMDZ01000021">
    <property type="protein sequence ID" value="GGB39592.1"/>
    <property type="molecule type" value="Genomic_DNA"/>
</dbReference>
<dbReference type="SUPFAM" id="SSF53335">
    <property type="entry name" value="S-adenosyl-L-methionine-dependent methyltransferases"/>
    <property type="match status" value="1"/>
</dbReference>
<gene>
    <name evidence="8" type="primary">sun</name>
    <name evidence="8" type="ORF">GCM10011505_21430</name>
</gene>
<evidence type="ECO:0000256" key="3">
    <source>
        <dbReference type="ARBA" id="ARBA00022691"/>
    </source>
</evidence>
<proteinExistence type="inferred from homology"/>
<name>A0ABQ1IGJ8_9PROT</name>